<dbReference type="AlphaFoldDB" id="A0AA48GKQ6"/>
<keyword evidence="2" id="KW-1185">Reference proteome</keyword>
<dbReference type="RefSeq" id="WP_316411779.1">
    <property type="nucleotide sequence ID" value="NZ_AP027080.1"/>
</dbReference>
<name>A0AA48GKQ6_9BACT</name>
<gene>
    <name evidence="1" type="ORF">METEAL_23110</name>
</gene>
<organism evidence="1 2">
    <name type="scientific">Mesoterricola silvestris</name>
    <dbReference type="NCBI Taxonomy" id="2927979"/>
    <lineage>
        <taxon>Bacteria</taxon>
        <taxon>Pseudomonadati</taxon>
        <taxon>Acidobacteriota</taxon>
        <taxon>Holophagae</taxon>
        <taxon>Holophagales</taxon>
        <taxon>Holophagaceae</taxon>
        <taxon>Mesoterricola</taxon>
    </lineage>
</organism>
<sequence>MTHDSTSVVGEYTRESLIENLGLDELSVGTLMELGAIYGEYRSLGFSFREIGDHLVEAGVDRAVIDAFQCHLDHQGRK</sequence>
<dbReference type="EMBL" id="AP027080">
    <property type="protein sequence ID" value="BDU73137.1"/>
    <property type="molecule type" value="Genomic_DNA"/>
</dbReference>
<evidence type="ECO:0000313" key="1">
    <source>
        <dbReference type="EMBL" id="BDU73137.1"/>
    </source>
</evidence>
<proteinExistence type="predicted"/>
<evidence type="ECO:0000313" key="2">
    <source>
        <dbReference type="Proteomes" id="UP001238179"/>
    </source>
</evidence>
<reference evidence="2" key="1">
    <citation type="journal article" date="2023" name="Int. J. Syst. Evol. Microbiol.">
        <title>Mesoterricola silvestris gen. nov., sp. nov., Mesoterricola sediminis sp. nov., Geothrix oryzae sp. nov., Geothrix edaphica sp. nov., Geothrix rubra sp. nov., and Geothrix limicola sp. nov., six novel members of Acidobacteriota isolated from soils.</title>
        <authorList>
            <person name="Itoh H."/>
            <person name="Sugisawa Y."/>
            <person name="Mise K."/>
            <person name="Xu Z."/>
            <person name="Kuniyasu M."/>
            <person name="Ushijima N."/>
            <person name="Kawano K."/>
            <person name="Kobayashi E."/>
            <person name="Shiratori Y."/>
            <person name="Masuda Y."/>
            <person name="Senoo K."/>
        </authorList>
    </citation>
    <scope>NUCLEOTIDE SEQUENCE [LARGE SCALE GENOMIC DNA]</scope>
    <source>
        <strain evidence="2">W79</strain>
    </source>
</reference>
<accession>A0AA48GKQ6</accession>
<protein>
    <submittedName>
        <fullName evidence="1">Uncharacterized protein</fullName>
    </submittedName>
</protein>
<dbReference type="KEGG" id="msil:METEAL_23110"/>
<dbReference type="Proteomes" id="UP001238179">
    <property type="component" value="Chromosome"/>
</dbReference>